<gene>
    <name evidence="2" type="ORF">A3F99_02040</name>
</gene>
<reference evidence="2 3" key="1">
    <citation type="journal article" date="2016" name="Nat. Commun.">
        <title>Thousands of microbial genomes shed light on interconnected biogeochemical processes in an aquifer system.</title>
        <authorList>
            <person name="Anantharaman K."/>
            <person name="Brown C.T."/>
            <person name="Hug L.A."/>
            <person name="Sharon I."/>
            <person name="Castelle C.J."/>
            <person name="Probst A.J."/>
            <person name="Thomas B.C."/>
            <person name="Singh A."/>
            <person name="Wilkins M.J."/>
            <person name="Karaoz U."/>
            <person name="Brodie E.L."/>
            <person name="Williams K.H."/>
            <person name="Hubbard S.S."/>
            <person name="Banfield J.F."/>
        </authorList>
    </citation>
    <scope>NUCLEOTIDE SEQUENCE [LARGE SCALE GENOMIC DNA]</scope>
</reference>
<sequence length="124" mass="14618">MAYIPIYLTIKFFNRLQEFLKHWYVGGFRIGSHLTISVLERLDRRLAFRVTLKYFFQPLFQDRSVIGYIFGFLFRSGRLIIALALYLLVVIFALSLYAIWAATLPFLVYQTAAAYNLVPPLIWR</sequence>
<dbReference type="EMBL" id="MHJB01000005">
    <property type="protein sequence ID" value="OGY61481.1"/>
    <property type="molecule type" value="Genomic_DNA"/>
</dbReference>
<organism evidence="2 3">
    <name type="scientific">Candidatus Colwellbacteria bacterium RIFCSPLOWO2_12_FULL_43_11</name>
    <dbReference type="NCBI Taxonomy" id="1797693"/>
    <lineage>
        <taxon>Bacteria</taxon>
        <taxon>Candidatus Colwelliibacteriota</taxon>
    </lineage>
</organism>
<accession>A0A1G1ZA10</accession>
<keyword evidence="1" id="KW-0472">Membrane</keyword>
<dbReference type="STRING" id="1797693.A3F99_02040"/>
<evidence type="ECO:0000256" key="1">
    <source>
        <dbReference type="SAM" id="Phobius"/>
    </source>
</evidence>
<proteinExistence type="predicted"/>
<dbReference type="Proteomes" id="UP000176571">
    <property type="component" value="Unassembled WGS sequence"/>
</dbReference>
<comment type="caution">
    <text evidence="2">The sequence shown here is derived from an EMBL/GenBank/DDBJ whole genome shotgun (WGS) entry which is preliminary data.</text>
</comment>
<keyword evidence="1" id="KW-1133">Transmembrane helix</keyword>
<feature type="transmembrane region" description="Helical" evidence="1">
    <location>
        <begin position="79"/>
        <end position="100"/>
    </location>
</feature>
<evidence type="ECO:0000313" key="2">
    <source>
        <dbReference type="EMBL" id="OGY61481.1"/>
    </source>
</evidence>
<protein>
    <submittedName>
        <fullName evidence="2">Uncharacterized protein</fullName>
    </submittedName>
</protein>
<dbReference type="AlphaFoldDB" id="A0A1G1ZA10"/>
<name>A0A1G1ZA10_9BACT</name>
<keyword evidence="1" id="KW-0812">Transmembrane</keyword>
<evidence type="ECO:0000313" key="3">
    <source>
        <dbReference type="Proteomes" id="UP000176571"/>
    </source>
</evidence>